<dbReference type="GO" id="GO:0043937">
    <property type="term" value="P:regulation of sporulation"/>
    <property type="evidence" value="ECO:0007669"/>
    <property type="project" value="InterPro"/>
</dbReference>
<dbReference type="Proteomes" id="UP000070352">
    <property type="component" value="Unassembled WGS sequence"/>
</dbReference>
<dbReference type="Gene3D" id="4.10.280.10">
    <property type="entry name" value="Helix-loop-helix DNA-binding domain"/>
    <property type="match status" value="1"/>
</dbReference>
<organism evidence="1 2">
    <name type="scientific">Tepidibacillus decaturensis</name>
    <dbReference type="NCBI Taxonomy" id="1413211"/>
    <lineage>
        <taxon>Bacteria</taxon>
        <taxon>Bacillati</taxon>
        <taxon>Bacillota</taxon>
        <taxon>Bacilli</taxon>
        <taxon>Bacillales</taxon>
        <taxon>Bacillaceae</taxon>
        <taxon>Tepidibacillus</taxon>
    </lineage>
</organism>
<dbReference type="Pfam" id="PF09388">
    <property type="entry name" value="SpoOE-like"/>
    <property type="match status" value="1"/>
</dbReference>
<dbReference type="AlphaFoldDB" id="A0A135L366"/>
<evidence type="ECO:0000313" key="1">
    <source>
        <dbReference type="EMBL" id="KXG43436.1"/>
    </source>
</evidence>
<sequence length="61" mass="7289">MKKDTTEDLLNEIENLRNQLHRKVGNHSIEDHEILMDHDLLQMSKRLDELILTYMSLSNKK</sequence>
<dbReference type="SUPFAM" id="SSF140500">
    <property type="entry name" value="BAS1536-like"/>
    <property type="match status" value="1"/>
</dbReference>
<gene>
    <name evidence="1" type="ORF">U473_04965</name>
</gene>
<protein>
    <submittedName>
        <fullName evidence="1">Uncharacterized protein</fullName>
    </submittedName>
</protein>
<dbReference type="RefSeq" id="WP_068723940.1">
    <property type="nucleotide sequence ID" value="NZ_LSKU01000001.1"/>
</dbReference>
<dbReference type="STRING" id="1413211.U473_04965"/>
<dbReference type="GO" id="GO:0046983">
    <property type="term" value="F:protein dimerization activity"/>
    <property type="evidence" value="ECO:0007669"/>
    <property type="project" value="InterPro"/>
</dbReference>
<dbReference type="InterPro" id="IPR037208">
    <property type="entry name" value="Spo0E-like_sf"/>
</dbReference>
<keyword evidence="2" id="KW-1185">Reference proteome</keyword>
<accession>A0A135L366</accession>
<dbReference type="OrthoDB" id="2382246at2"/>
<dbReference type="InterPro" id="IPR036638">
    <property type="entry name" value="HLH_DNA-bd_sf"/>
</dbReference>
<comment type="caution">
    <text evidence="1">The sequence shown here is derived from an EMBL/GenBank/DDBJ whole genome shotgun (WGS) entry which is preliminary data.</text>
</comment>
<name>A0A135L366_9BACI</name>
<evidence type="ECO:0000313" key="2">
    <source>
        <dbReference type="Proteomes" id="UP000070352"/>
    </source>
</evidence>
<dbReference type="EMBL" id="LSKU01000001">
    <property type="protein sequence ID" value="KXG43436.1"/>
    <property type="molecule type" value="Genomic_DNA"/>
</dbReference>
<proteinExistence type="predicted"/>
<dbReference type="InterPro" id="IPR018540">
    <property type="entry name" value="Spo0E-like"/>
</dbReference>
<reference evidence="1 2" key="1">
    <citation type="submission" date="2016-02" db="EMBL/GenBank/DDBJ databases">
        <title>Draft Genome for Tepidibacillus decaturensis nov. sp. Strain Z9, an Anaerobic, Moderately Thermophilic and Heterotrophic Bacterium from Deep Subsurface of the Illinois Basin, USA.</title>
        <authorList>
            <person name="Dong Y."/>
            <person name="Chang J.Y."/>
            <person name="Sanford R."/>
            <person name="Fouke B.W."/>
        </authorList>
    </citation>
    <scope>NUCLEOTIDE SEQUENCE [LARGE SCALE GENOMIC DNA]</scope>
    <source>
        <strain evidence="1 2">Z9</strain>
    </source>
</reference>